<protein>
    <submittedName>
        <fullName evidence="2">Uncharacterized protein isoform X1</fullName>
    </submittedName>
</protein>
<accession>A0A9R0ITU7</accession>
<name>A0A9R0ITU7_SPIOL</name>
<dbReference type="GeneID" id="110793581"/>
<evidence type="ECO:0000313" key="1">
    <source>
        <dbReference type="Proteomes" id="UP000813463"/>
    </source>
</evidence>
<organism evidence="1 2">
    <name type="scientific">Spinacia oleracea</name>
    <name type="common">Spinach</name>
    <dbReference type="NCBI Taxonomy" id="3562"/>
    <lineage>
        <taxon>Eukaryota</taxon>
        <taxon>Viridiplantae</taxon>
        <taxon>Streptophyta</taxon>
        <taxon>Embryophyta</taxon>
        <taxon>Tracheophyta</taxon>
        <taxon>Spermatophyta</taxon>
        <taxon>Magnoliopsida</taxon>
        <taxon>eudicotyledons</taxon>
        <taxon>Gunneridae</taxon>
        <taxon>Pentapetalae</taxon>
        <taxon>Caryophyllales</taxon>
        <taxon>Chenopodiaceae</taxon>
        <taxon>Chenopodioideae</taxon>
        <taxon>Anserineae</taxon>
        <taxon>Spinacia</taxon>
    </lineage>
</organism>
<sequence>MKDWSEIFRGGNTCLFDLSWGRVLVQQSHHGHSRCSGTFASGVLEQDPPPFPCIEMTAEEAKRLDHFFCQNCSSDDPKKLHNSHGASRHSDTKVSLNSCFQSRGLNHCVDRALGLTLSNSPFFSGTVQTPDNFTHI</sequence>
<proteinExistence type="predicted"/>
<reference evidence="2" key="2">
    <citation type="submission" date="2025-08" db="UniProtKB">
        <authorList>
            <consortium name="RefSeq"/>
        </authorList>
    </citation>
    <scope>IDENTIFICATION</scope>
    <source>
        <tissue evidence="2">Leaf</tissue>
    </source>
</reference>
<dbReference type="RefSeq" id="XP_021854164.1">
    <property type="nucleotide sequence ID" value="XM_021998472.2"/>
</dbReference>
<dbReference type="Proteomes" id="UP000813463">
    <property type="component" value="Chromosome 4"/>
</dbReference>
<keyword evidence="1" id="KW-1185">Reference proteome</keyword>
<dbReference type="OrthoDB" id="1746751at2759"/>
<reference evidence="1" key="1">
    <citation type="journal article" date="2021" name="Nat. Commun.">
        <title>Genomic analyses provide insights into spinach domestication and the genetic basis of agronomic traits.</title>
        <authorList>
            <person name="Cai X."/>
            <person name="Sun X."/>
            <person name="Xu C."/>
            <person name="Sun H."/>
            <person name="Wang X."/>
            <person name="Ge C."/>
            <person name="Zhang Z."/>
            <person name="Wang Q."/>
            <person name="Fei Z."/>
            <person name="Jiao C."/>
            <person name="Wang Q."/>
        </authorList>
    </citation>
    <scope>NUCLEOTIDE SEQUENCE [LARGE SCALE GENOMIC DNA]</scope>
    <source>
        <strain evidence="1">cv. Varoflay</strain>
    </source>
</reference>
<dbReference type="AlphaFoldDB" id="A0A9R0ITU7"/>
<dbReference type="KEGG" id="soe:110793581"/>
<gene>
    <name evidence="2" type="primary">LOC110793581</name>
</gene>
<evidence type="ECO:0000313" key="2">
    <source>
        <dbReference type="RefSeq" id="XP_021854164.1"/>
    </source>
</evidence>